<sequence>MKCSTCGNNNGEDTRFCSKCGARVEFGIIDNDSNRRTPKSTVHIKKSTKVIGSIFAIIIILAILFMSINIFQLQSKLNTPVDHSTKEVSPKVEVKADKVSTDKKVTEPKKLKETVVTKSATAPVTQVNTSSSNLQLDSKSTDQTATNQFFTTHKNQADDFYKNFRSDYETALNSGDFSHVSGYFSENNGVKSNYRDFVSKHIGWDYDYYYTFLMNDTTLEPKNANTIIVTSHETFELYKGGYKQKTSFNERIKRYTVAYKNQLFYITNIESIDSNTSVQNN</sequence>
<evidence type="ECO:0000259" key="3">
    <source>
        <dbReference type="Pfam" id="PF22819"/>
    </source>
</evidence>
<name>A0A2U3APJ2_9BACL</name>
<keyword evidence="5" id="KW-1185">Reference proteome</keyword>
<dbReference type="EMBL" id="QFVR01000003">
    <property type="protein sequence ID" value="PWI26375.1"/>
    <property type="molecule type" value="Genomic_DNA"/>
</dbReference>
<dbReference type="Proteomes" id="UP000245938">
    <property type="component" value="Unassembled WGS sequence"/>
</dbReference>
<comment type="caution">
    <text evidence="4">The sequence shown here is derived from an EMBL/GenBank/DDBJ whole genome shotgun (WGS) entry which is preliminary data.</text>
</comment>
<dbReference type="InterPro" id="IPR054528">
    <property type="entry name" value="TcaA_5th"/>
</dbReference>
<feature type="domain" description="Zinc-ribbon" evidence="2">
    <location>
        <begin position="2"/>
        <end position="23"/>
    </location>
</feature>
<evidence type="ECO:0000313" key="4">
    <source>
        <dbReference type="EMBL" id="PWI26375.1"/>
    </source>
</evidence>
<dbReference type="OrthoDB" id="1682769at2"/>
<gene>
    <name evidence="4" type="ORF">DEX24_03295</name>
</gene>
<dbReference type="RefSeq" id="WP_109304979.1">
    <property type="nucleotide sequence ID" value="NZ_BJUF01000022.1"/>
</dbReference>
<evidence type="ECO:0000313" key="5">
    <source>
        <dbReference type="Proteomes" id="UP000245938"/>
    </source>
</evidence>
<keyword evidence="1" id="KW-0812">Transmembrane</keyword>
<keyword evidence="1" id="KW-1133">Transmembrane helix</keyword>
<feature type="domain" description="TcaA protein NTF2-like" evidence="3">
    <location>
        <begin position="154"/>
        <end position="269"/>
    </location>
</feature>
<keyword evidence="1" id="KW-0472">Membrane</keyword>
<evidence type="ECO:0000256" key="1">
    <source>
        <dbReference type="SAM" id="Phobius"/>
    </source>
</evidence>
<organism evidence="4 5">
    <name type="scientific">Kurthia sibirica</name>
    <dbReference type="NCBI Taxonomy" id="202750"/>
    <lineage>
        <taxon>Bacteria</taxon>
        <taxon>Bacillati</taxon>
        <taxon>Bacillota</taxon>
        <taxon>Bacilli</taxon>
        <taxon>Bacillales</taxon>
        <taxon>Caryophanaceae</taxon>
        <taxon>Kurthia</taxon>
    </lineage>
</organism>
<accession>A0A2U3APJ2</accession>
<dbReference type="AlphaFoldDB" id="A0A2U3APJ2"/>
<proteinExistence type="predicted"/>
<protein>
    <recommendedName>
        <fullName evidence="6">Zinc-ribbon domain-containing protein</fullName>
    </recommendedName>
</protein>
<reference evidence="4 5" key="1">
    <citation type="submission" date="2018-05" db="EMBL/GenBank/DDBJ databases">
        <title>Kurthia sibirica genome sequence.</title>
        <authorList>
            <person name="Maclea K.S."/>
            <person name="Goen A.E."/>
        </authorList>
    </citation>
    <scope>NUCLEOTIDE SEQUENCE [LARGE SCALE GENOMIC DNA]</scope>
    <source>
        <strain evidence="4 5">ATCC 49154</strain>
    </source>
</reference>
<evidence type="ECO:0000259" key="2">
    <source>
        <dbReference type="Pfam" id="PF13240"/>
    </source>
</evidence>
<evidence type="ECO:0008006" key="6">
    <source>
        <dbReference type="Google" id="ProtNLM"/>
    </source>
</evidence>
<dbReference type="InterPro" id="IPR026870">
    <property type="entry name" value="Zinc_ribbon_dom"/>
</dbReference>
<dbReference type="Pfam" id="PF22819">
    <property type="entry name" value="TcaA_5th"/>
    <property type="match status" value="1"/>
</dbReference>
<dbReference type="Pfam" id="PF13240">
    <property type="entry name" value="Zn_Ribbon_1"/>
    <property type="match status" value="1"/>
</dbReference>
<feature type="transmembrane region" description="Helical" evidence="1">
    <location>
        <begin position="50"/>
        <end position="71"/>
    </location>
</feature>